<dbReference type="AlphaFoldDB" id="A0AA41KJD4"/>
<dbReference type="EMBL" id="JAHQXE010000001">
    <property type="protein sequence ID" value="MBV0900774.1"/>
    <property type="molecule type" value="Genomic_DNA"/>
</dbReference>
<gene>
    <name evidence="3" type="ORF">KTS37_03145</name>
</gene>
<feature type="transmembrane region" description="Helical" evidence="1">
    <location>
        <begin position="64"/>
        <end position="88"/>
    </location>
</feature>
<comment type="caution">
    <text evidence="3">The sequence shown here is derived from an EMBL/GenBank/DDBJ whole genome shotgun (WGS) entry which is preliminary data.</text>
</comment>
<protein>
    <submittedName>
        <fullName evidence="3">SHOCT domain-containing protein</fullName>
    </submittedName>
</protein>
<dbReference type="Proteomes" id="UP001166304">
    <property type="component" value="Unassembled WGS sequence"/>
</dbReference>
<evidence type="ECO:0000313" key="3">
    <source>
        <dbReference type="EMBL" id="MBV0900774.1"/>
    </source>
</evidence>
<keyword evidence="1" id="KW-0472">Membrane</keyword>
<reference evidence="3" key="1">
    <citation type="submission" date="2021-06" db="EMBL/GenBank/DDBJ databases">
        <title>New haloarchaea isolates fom saline soil.</title>
        <authorList>
            <person name="Duran-Viseras A."/>
            <person name="Sanchez-Porro C.S."/>
            <person name="Ventosa A."/>
        </authorList>
    </citation>
    <scope>NUCLEOTIDE SEQUENCE</scope>
    <source>
        <strain evidence="3">JCM 18369</strain>
    </source>
</reference>
<keyword evidence="1" id="KW-1133">Transmembrane helix</keyword>
<keyword evidence="1" id="KW-0812">Transmembrane</keyword>
<sequence>MSAQSSDRRLVVVLLALLGALVVLPLLAMGLGMLGGGMYGGGMWGGGHMWDGQMGPGGGTASGWMFLVGVLMQVLFLAVLVGVGYLLYRGVTGAANGGRDDAIAELRRAYARGELDDEEFERRRERLERE</sequence>
<dbReference type="Pfam" id="PF09851">
    <property type="entry name" value="SHOCT"/>
    <property type="match status" value="1"/>
</dbReference>
<evidence type="ECO:0000259" key="2">
    <source>
        <dbReference type="Pfam" id="PF09851"/>
    </source>
</evidence>
<feature type="domain" description="SHOCT" evidence="2">
    <location>
        <begin position="101"/>
        <end position="127"/>
    </location>
</feature>
<keyword evidence="4" id="KW-1185">Reference proteome</keyword>
<organism evidence="3 4">
    <name type="scientific">Haloarcula salina</name>
    <dbReference type="NCBI Taxonomy" id="1429914"/>
    <lineage>
        <taxon>Archaea</taxon>
        <taxon>Methanobacteriati</taxon>
        <taxon>Methanobacteriota</taxon>
        <taxon>Stenosarchaea group</taxon>
        <taxon>Halobacteria</taxon>
        <taxon>Halobacteriales</taxon>
        <taxon>Haloarculaceae</taxon>
        <taxon>Haloarcula</taxon>
    </lineage>
</organism>
<evidence type="ECO:0000256" key="1">
    <source>
        <dbReference type="SAM" id="Phobius"/>
    </source>
</evidence>
<evidence type="ECO:0000313" key="4">
    <source>
        <dbReference type="Proteomes" id="UP001166304"/>
    </source>
</evidence>
<dbReference type="RefSeq" id="WP_162411947.1">
    <property type="nucleotide sequence ID" value="NZ_JAHQXE010000001.1"/>
</dbReference>
<dbReference type="InterPro" id="IPR018649">
    <property type="entry name" value="SHOCT"/>
</dbReference>
<name>A0AA41KJD4_9EURY</name>
<accession>A0AA41KJD4</accession>
<proteinExistence type="predicted"/>